<gene>
    <name evidence="1" type="ORF">CPAR01_09978</name>
</gene>
<keyword evidence="2" id="KW-1185">Reference proteome</keyword>
<dbReference type="EMBL" id="MOPA01000008">
    <property type="protein sequence ID" value="KAK1533270.1"/>
    <property type="molecule type" value="Genomic_DNA"/>
</dbReference>
<dbReference type="Proteomes" id="UP001241169">
    <property type="component" value="Unassembled WGS sequence"/>
</dbReference>
<protein>
    <submittedName>
        <fullName evidence="1">Uncharacterized protein</fullName>
    </submittedName>
</protein>
<comment type="caution">
    <text evidence="1">The sequence shown here is derived from an EMBL/GenBank/DDBJ whole genome shotgun (WGS) entry which is preliminary data.</text>
</comment>
<dbReference type="GeneID" id="85378140"/>
<organism evidence="1 2">
    <name type="scientific">Colletotrichum paranaense</name>
    <dbReference type="NCBI Taxonomy" id="1914294"/>
    <lineage>
        <taxon>Eukaryota</taxon>
        <taxon>Fungi</taxon>
        <taxon>Dikarya</taxon>
        <taxon>Ascomycota</taxon>
        <taxon>Pezizomycotina</taxon>
        <taxon>Sordariomycetes</taxon>
        <taxon>Hypocreomycetidae</taxon>
        <taxon>Glomerellales</taxon>
        <taxon>Glomerellaceae</taxon>
        <taxon>Colletotrichum</taxon>
        <taxon>Colletotrichum acutatum species complex</taxon>
    </lineage>
</organism>
<evidence type="ECO:0000313" key="2">
    <source>
        <dbReference type="Proteomes" id="UP001241169"/>
    </source>
</evidence>
<evidence type="ECO:0000313" key="1">
    <source>
        <dbReference type="EMBL" id="KAK1533270.1"/>
    </source>
</evidence>
<proteinExistence type="predicted"/>
<name>A0ABQ9SDC9_9PEZI</name>
<sequence length="35" mass="3578">MKAMACNGTSGATGVDSRCQVLADLNSKVQYAETG</sequence>
<dbReference type="RefSeq" id="XP_060346423.1">
    <property type="nucleotide sequence ID" value="XM_060494241.1"/>
</dbReference>
<reference evidence="1 2" key="1">
    <citation type="submission" date="2016-10" db="EMBL/GenBank/DDBJ databases">
        <title>The genome sequence of Colletotrichum fioriniae PJ7.</title>
        <authorList>
            <person name="Baroncelli R."/>
        </authorList>
    </citation>
    <scope>NUCLEOTIDE SEQUENCE [LARGE SCALE GENOMIC DNA]</scope>
    <source>
        <strain evidence="1 2">IMI 384185</strain>
    </source>
</reference>
<accession>A0ABQ9SDC9</accession>